<organism evidence="12 13">
    <name type="scientific">Alteromonas arenosi</name>
    <dbReference type="NCBI Taxonomy" id="3055817"/>
    <lineage>
        <taxon>Bacteria</taxon>
        <taxon>Pseudomonadati</taxon>
        <taxon>Pseudomonadota</taxon>
        <taxon>Gammaproteobacteria</taxon>
        <taxon>Alteromonadales</taxon>
        <taxon>Alteromonadaceae</taxon>
        <taxon>Alteromonas/Salinimonas group</taxon>
        <taxon>Alteromonas</taxon>
    </lineage>
</organism>
<comment type="caution">
    <text evidence="12">The sequence shown here is derived from an EMBL/GenBank/DDBJ whole genome shotgun (WGS) entry which is preliminary data.</text>
</comment>
<dbReference type="EC" id="3.2.1.52" evidence="10"/>
<feature type="active site" description="Proton donor/acceptor" evidence="10">
    <location>
        <position position="173"/>
    </location>
</feature>
<keyword evidence="9 10" id="KW-0961">Cell wall biogenesis/degradation</keyword>
<comment type="subcellular location">
    <subcellularLocation>
        <location evidence="10">Cytoplasm</location>
    </subcellularLocation>
</comment>
<evidence type="ECO:0000256" key="8">
    <source>
        <dbReference type="ARBA" id="ARBA00023306"/>
    </source>
</evidence>
<evidence type="ECO:0000256" key="7">
    <source>
        <dbReference type="ARBA" id="ARBA00023295"/>
    </source>
</evidence>
<protein>
    <recommendedName>
        <fullName evidence="10">Beta-hexosaminidase</fullName>
        <ecNumber evidence="10">3.2.1.52</ecNumber>
    </recommendedName>
    <alternativeName>
        <fullName evidence="10">Beta-N-acetylhexosaminidase</fullName>
    </alternativeName>
    <alternativeName>
        <fullName evidence="10">N-acetyl-beta-glucosaminidase</fullName>
    </alternativeName>
</protein>
<dbReference type="PROSITE" id="PS00775">
    <property type="entry name" value="GLYCOSYL_HYDROL_F3"/>
    <property type="match status" value="1"/>
</dbReference>
<dbReference type="InterPro" id="IPR050226">
    <property type="entry name" value="NagZ_Beta-hexosaminidase"/>
</dbReference>
<proteinExistence type="inferred from homology"/>
<keyword evidence="13" id="KW-1185">Reference proteome</keyword>
<dbReference type="SUPFAM" id="SSF51445">
    <property type="entry name" value="(Trans)glycosidases"/>
    <property type="match status" value="1"/>
</dbReference>
<dbReference type="PANTHER" id="PTHR30480:SF13">
    <property type="entry name" value="BETA-HEXOSAMINIDASE"/>
    <property type="match status" value="1"/>
</dbReference>
<evidence type="ECO:0000256" key="4">
    <source>
        <dbReference type="ARBA" id="ARBA00022801"/>
    </source>
</evidence>
<keyword evidence="5 10" id="KW-0133">Cell shape</keyword>
<evidence type="ECO:0000313" key="12">
    <source>
        <dbReference type="EMBL" id="MDM7861105.1"/>
    </source>
</evidence>
<evidence type="ECO:0000259" key="11">
    <source>
        <dbReference type="Pfam" id="PF00933"/>
    </source>
</evidence>
<evidence type="ECO:0000256" key="9">
    <source>
        <dbReference type="ARBA" id="ARBA00023316"/>
    </source>
</evidence>
<gene>
    <name evidence="10 12" type="primary">nagZ</name>
    <name evidence="12" type="ORF">QTP81_10900</name>
</gene>
<keyword evidence="6 10" id="KW-0573">Peptidoglycan synthesis</keyword>
<evidence type="ECO:0000256" key="6">
    <source>
        <dbReference type="ARBA" id="ARBA00022984"/>
    </source>
</evidence>
<keyword evidence="8 10" id="KW-0131">Cell cycle</keyword>
<dbReference type="NCBIfam" id="NF003740">
    <property type="entry name" value="PRK05337.1"/>
    <property type="match status" value="1"/>
</dbReference>
<feature type="site" description="Important for catalytic activity" evidence="10">
    <location>
        <position position="171"/>
    </location>
</feature>
<comment type="catalytic activity">
    <reaction evidence="1 10">
        <text>Hydrolysis of terminal non-reducing N-acetyl-D-hexosamine residues in N-acetyl-beta-D-hexosaminides.</text>
        <dbReference type="EC" id="3.2.1.52"/>
    </reaction>
</comment>
<evidence type="ECO:0000256" key="5">
    <source>
        <dbReference type="ARBA" id="ARBA00022960"/>
    </source>
</evidence>
<dbReference type="Pfam" id="PF00933">
    <property type="entry name" value="Glyco_hydro_3"/>
    <property type="match status" value="1"/>
</dbReference>
<comment type="function">
    <text evidence="10">Plays a role in peptidoglycan recycling by cleaving the terminal beta-1,4-linked N-acetylglucosamine (GlcNAc) from peptide-linked peptidoglycan fragments, giving rise to free GlcNAc, anhydro-N-acetylmuramic acid and anhydro-N-acetylmuramic acid-linked peptides.</text>
</comment>
<keyword evidence="4 10" id="KW-0378">Hydrolase</keyword>
<dbReference type="GO" id="GO:0004563">
    <property type="term" value="F:beta-N-acetylhexosaminidase activity"/>
    <property type="evidence" value="ECO:0007669"/>
    <property type="project" value="UniProtKB-EC"/>
</dbReference>
<evidence type="ECO:0000256" key="10">
    <source>
        <dbReference type="HAMAP-Rule" id="MF_00364"/>
    </source>
</evidence>
<comment type="similarity">
    <text evidence="10">Belongs to the glycosyl hydrolase 3 family. NagZ subfamily.</text>
</comment>
<dbReference type="Proteomes" id="UP001234343">
    <property type="component" value="Unassembled WGS sequence"/>
</dbReference>
<name>A0ABT7SY63_9ALTE</name>
<evidence type="ECO:0000256" key="2">
    <source>
        <dbReference type="ARBA" id="ARBA00022490"/>
    </source>
</evidence>
<dbReference type="InterPro" id="IPR017853">
    <property type="entry name" value="GH"/>
</dbReference>
<dbReference type="Gene3D" id="3.20.20.300">
    <property type="entry name" value="Glycoside hydrolase, family 3, N-terminal domain"/>
    <property type="match status" value="1"/>
</dbReference>
<dbReference type="InterPro" id="IPR022956">
    <property type="entry name" value="Beta_hexosaminidase_bac"/>
</dbReference>
<feature type="binding site" evidence="10">
    <location>
        <begin position="160"/>
        <end position="161"/>
    </location>
    <ligand>
        <name>substrate</name>
    </ligand>
</feature>
<dbReference type="InterPro" id="IPR001764">
    <property type="entry name" value="Glyco_hydro_3_N"/>
</dbReference>
<feature type="domain" description="Glycoside hydrolase family 3 N-terminal" evidence="11">
    <location>
        <begin position="9"/>
        <end position="288"/>
    </location>
</feature>
<accession>A0ABT7SY63</accession>
<comment type="pathway">
    <text evidence="10">Cell wall biogenesis; peptidoglycan recycling.</text>
</comment>
<dbReference type="InterPro" id="IPR036962">
    <property type="entry name" value="Glyco_hydro_3_N_sf"/>
</dbReference>
<reference evidence="12 13" key="1">
    <citation type="submission" date="2023-06" db="EMBL/GenBank/DDBJ databases">
        <title>Alteromonas sp. ASW11-36 isolated from intertidal sand.</title>
        <authorList>
            <person name="Li Y."/>
        </authorList>
    </citation>
    <scope>NUCLEOTIDE SEQUENCE [LARGE SCALE GENOMIC DNA]</scope>
    <source>
        <strain evidence="12 13">ASW11-36</strain>
    </source>
</reference>
<dbReference type="HAMAP" id="MF_00364">
    <property type="entry name" value="NagZ"/>
    <property type="match status" value="1"/>
</dbReference>
<keyword evidence="7 10" id="KW-0326">Glycosidase</keyword>
<evidence type="ECO:0000256" key="3">
    <source>
        <dbReference type="ARBA" id="ARBA00022618"/>
    </source>
</evidence>
<keyword evidence="3 10" id="KW-0132">Cell division</keyword>
<feature type="active site" description="Nucleophile" evidence="10">
    <location>
        <position position="245"/>
    </location>
</feature>
<sequence>MVDIAGLELTAEDADVLTHPLVGGLILFSRNYSETEQLRSLVESIRAITPSILIAVDQEGGRVQRFKDGFTRIPAMGQLLQLAKITGSNATELAFACGLVIGYELRQFDIDISFAPVLDLDNISDVIGDRAFSGSITEVCQMGSAFVDGFRAVGMKSTGKHFPGHGSVKADSHIAAAIDHRDLPAIEQADMQVFSQLIAANKIDALMPAHVIFPQVDQHPAGFSTFWLQRVLRDKLGFDGVIFSDDLSMQAATVTGDAVARTKAALSAGCDMALVCNDRAAVLEVLAKLPIDFKQSSRIQQLKPHIEIALAAVTAEYEQAKAQISQVLGAEQ</sequence>
<dbReference type="PANTHER" id="PTHR30480">
    <property type="entry name" value="BETA-HEXOSAMINIDASE-RELATED"/>
    <property type="match status" value="1"/>
</dbReference>
<feature type="binding site" evidence="10">
    <location>
        <position position="130"/>
    </location>
    <ligand>
        <name>substrate</name>
    </ligand>
</feature>
<evidence type="ECO:0000256" key="1">
    <source>
        <dbReference type="ARBA" id="ARBA00001231"/>
    </source>
</evidence>
<keyword evidence="2 10" id="KW-0963">Cytoplasm</keyword>
<feature type="binding site" evidence="10">
    <location>
        <position position="57"/>
    </location>
    <ligand>
        <name>substrate</name>
    </ligand>
</feature>
<feature type="binding site" evidence="10">
    <location>
        <position position="65"/>
    </location>
    <ligand>
        <name>substrate</name>
    </ligand>
</feature>
<dbReference type="EMBL" id="JAUCBP010000007">
    <property type="protein sequence ID" value="MDM7861105.1"/>
    <property type="molecule type" value="Genomic_DNA"/>
</dbReference>
<dbReference type="InterPro" id="IPR019800">
    <property type="entry name" value="Glyco_hydro_3_AS"/>
</dbReference>
<evidence type="ECO:0000313" key="13">
    <source>
        <dbReference type="Proteomes" id="UP001234343"/>
    </source>
</evidence>